<dbReference type="SUPFAM" id="SSF54001">
    <property type="entry name" value="Cysteine proteinases"/>
    <property type="match status" value="1"/>
</dbReference>
<gene>
    <name evidence="4" type="ORF">GETHLI_27140</name>
</gene>
<dbReference type="Pfam" id="PF01841">
    <property type="entry name" value="Transglut_core"/>
    <property type="match status" value="1"/>
</dbReference>
<name>A0ABQ5QH89_9BACT</name>
<protein>
    <recommendedName>
        <fullName evidence="3">Transglutaminase-like domain-containing protein</fullName>
    </recommendedName>
</protein>
<feature type="compositionally biased region" description="Basic and acidic residues" evidence="1">
    <location>
        <begin position="96"/>
        <end position="107"/>
    </location>
</feature>
<evidence type="ECO:0000313" key="5">
    <source>
        <dbReference type="Proteomes" id="UP001165069"/>
    </source>
</evidence>
<keyword evidence="5" id="KW-1185">Reference proteome</keyword>
<sequence length="585" mass="64234">MRASPLFLLLLTGLSLLGQTAETHTFRQWLGGQEVGGSSTETTQRGTTREIATREWMVLSRLGQEIRQEIRQSAQKAPDGRLTFTWRLQLSAEPFEGRAEWSPRDPDGLSIQPANGPAVRKTVPTGAILWPEELDAKLMEAARTRRSVQAVTFSFPIQQWSSIELEPKGAAPLPGFPDAVRFAGQESEGAATATVEVWISPTAGELRHRTELGGLEVLTQRSELPAPVPSKEAGAGFFEQTLQKLPPHPFQPWMPEWTLRAEGARPELPEDAQQSQVAKGRWRFKRAAPPTASEAAQPPVTGIPGTDEARFLAPTPLVPFRDPAFDGLLRRLGLPPGLSRWDIARRVNAFVFDWITEKDFTVGFASALEVAHHPRGDCTEHGVLAVALLRRLGVPARGVTGWVGLGEMLGLHFWVEVRLRDRWVPIDPTFDQAPASALRIKLGDTDLADLGSVGWDTAATALSGVQWILDQEAPLHIQGDVVSGPGGLRLRARDGRWSLHQGVLQLRRASGGPWRLQAVTRPSEAQLKGASHLAGPRTLRQGWWQPGSRLLWMDLGEGRWVQLEDVSESEAYDLLDQLATPAGTS</sequence>
<dbReference type="PANTHER" id="PTHR33490:SF3">
    <property type="entry name" value="CONSERVED INTEGRAL MEMBRANE PROTEIN"/>
    <property type="match status" value="1"/>
</dbReference>
<feature type="chain" id="PRO_5045947673" description="Transglutaminase-like domain-containing protein" evidence="2">
    <location>
        <begin position="21"/>
        <end position="585"/>
    </location>
</feature>
<reference evidence="4 5" key="1">
    <citation type="journal article" date="2023" name="Antonie Van Leeuwenhoek">
        <title>Mesoterricola silvestris gen. nov., sp. nov., Mesoterricola sediminis sp. nov., Geothrix oryzae sp. nov., Geothrix edaphica sp. nov., Geothrix rubra sp. nov., and Geothrix limicola sp. nov., six novel members of Acidobacteriota isolated from soils.</title>
        <authorList>
            <person name="Itoh H."/>
            <person name="Sugisawa Y."/>
            <person name="Mise K."/>
            <person name="Xu Z."/>
            <person name="Kuniyasu M."/>
            <person name="Ushijima N."/>
            <person name="Kawano K."/>
            <person name="Kobayashi E."/>
            <person name="Shiratori Y."/>
            <person name="Masuda Y."/>
            <person name="Senoo K."/>
        </authorList>
    </citation>
    <scope>NUCLEOTIDE SEQUENCE [LARGE SCALE GENOMIC DNA]</scope>
    <source>
        <strain evidence="4 5">Red804</strain>
    </source>
</reference>
<evidence type="ECO:0000259" key="3">
    <source>
        <dbReference type="SMART" id="SM00460"/>
    </source>
</evidence>
<dbReference type="Gene3D" id="3.10.620.30">
    <property type="match status" value="1"/>
</dbReference>
<dbReference type="EMBL" id="BSDE01000005">
    <property type="protein sequence ID" value="GLH74212.1"/>
    <property type="molecule type" value="Genomic_DNA"/>
</dbReference>
<evidence type="ECO:0000256" key="1">
    <source>
        <dbReference type="SAM" id="MobiDB-lite"/>
    </source>
</evidence>
<dbReference type="SMART" id="SM00460">
    <property type="entry name" value="TGc"/>
    <property type="match status" value="1"/>
</dbReference>
<keyword evidence="2" id="KW-0732">Signal</keyword>
<dbReference type="InterPro" id="IPR002931">
    <property type="entry name" value="Transglutaminase-like"/>
</dbReference>
<organism evidence="4 5">
    <name type="scientific">Geothrix limicola</name>
    <dbReference type="NCBI Taxonomy" id="2927978"/>
    <lineage>
        <taxon>Bacteria</taxon>
        <taxon>Pseudomonadati</taxon>
        <taxon>Acidobacteriota</taxon>
        <taxon>Holophagae</taxon>
        <taxon>Holophagales</taxon>
        <taxon>Holophagaceae</taxon>
        <taxon>Geothrix</taxon>
    </lineage>
</organism>
<feature type="region of interest" description="Disordered" evidence="1">
    <location>
        <begin position="96"/>
        <end position="118"/>
    </location>
</feature>
<evidence type="ECO:0000256" key="2">
    <source>
        <dbReference type="SAM" id="SignalP"/>
    </source>
</evidence>
<comment type="caution">
    <text evidence="4">The sequence shown here is derived from an EMBL/GenBank/DDBJ whole genome shotgun (WGS) entry which is preliminary data.</text>
</comment>
<evidence type="ECO:0000313" key="4">
    <source>
        <dbReference type="EMBL" id="GLH74212.1"/>
    </source>
</evidence>
<feature type="signal peptide" evidence="2">
    <location>
        <begin position="1"/>
        <end position="20"/>
    </location>
</feature>
<dbReference type="InterPro" id="IPR038765">
    <property type="entry name" value="Papain-like_cys_pep_sf"/>
</dbReference>
<dbReference type="Proteomes" id="UP001165069">
    <property type="component" value="Unassembled WGS sequence"/>
</dbReference>
<dbReference type="RefSeq" id="WP_285576228.1">
    <property type="nucleotide sequence ID" value="NZ_BSDE01000005.1"/>
</dbReference>
<accession>A0ABQ5QH89</accession>
<proteinExistence type="predicted"/>
<feature type="domain" description="Transglutaminase-like" evidence="3">
    <location>
        <begin position="370"/>
        <end position="430"/>
    </location>
</feature>
<dbReference type="PANTHER" id="PTHR33490">
    <property type="entry name" value="BLR5614 PROTEIN-RELATED"/>
    <property type="match status" value="1"/>
</dbReference>